<evidence type="ECO:0000259" key="1">
    <source>
        <dbReference type="PROSITE" id="PS51819"/>
    </source>
</evidence>
<dbReference type="PROSITE" id="PS51819">
    <property type="entry name" value="VOC"/>
    <property type="match status" value="1"/>
</dbReference>
<dbReference type="Gene3D" id="3.10.180.10">
    <property type="entry name" value="2,3-Dihydroxybiphenyl 1,2-Dioxygenase, domain 1"/>
    <property type="match status" value="1"/>
</dbReference>
<dbReference type="AlphaFoldDB" id="A0A3B0TAJ3"/>
<dbReference type="SUPFAM" id="SSF54593">
    <property type="entry name" value="Glyoxalase/Bleomycin resistance protein/Dihydroxybiphenyl dioxygenase"/>
    <property type="match status" value="1"/>
</dbReference>
<dbReference type="Pfam" id="PF00903">
    <property type="entry name" value="Glyoxalase"/>
    <property type="match status" value="1"/>
</dbReference>
<feature type="domain" description="VOC" evidence="1">
    <location>
        <begin position="15"/>
        <end position="139"/>
    </location>
</feature>
<evidence type="ECO:0000313" key="2">
    <source>
        <dbReference type="EMBL" id="VAW09119.1"/>
    </source>
</evidence>
<accession>A0A3B0TAJ3</accession>
<dbReference type="InterPro" id="IPR037523">
    <property type="entry name" value="VOC_core"/>
</dbReference>
<sequence>MLYVCFMNTPPPAPPIIHVALTVSDLDRSISWYTALFSQPPVHVGDMLRGTPHHYSVAVWAEPVLGLHHFADAGDGEFNARRPGLDHLAFQCDSVAELETWVEHLDRLGVTHGGILHEPYGAGLAFKDPDGIALELFVGTPRST</sequence>
<organism evidence="2">
    <name type="scientific">hydrothermal vent metagenome</name>
    <dbReference type="NCBI Taxonomy" id="652676"/>
    <lineage>
        <taxon>unclassified sequences</taxon>
        <taxon>metagenomes</taxon>
        <taxon>ecological metagenomes</taxon>
    </lineage>
</organism>
<dbReference type="InterPro" id="IPR004360">
    <property type="entry name" value="Glyas_Fos-R_dOase_dom"/>
</dbReference>
<proteinExistence type="predicted"/>
<dbReference type="EMBL" id="UOEK01000522">
    <property type="protein sequence ID" value="VAW09119.1"/>
    <property type="molecule type" value="Genomic_DNA"/>
</dbReference>
<reference evidence="2" key="1">
    <citation type="submission" date="2018-06" db="EMBL/GenBank/DDBJ databases">
        <authorList>
            <person name="Zhirakovskaya E."/>
        </authorList>
    </citation>
    <scope>NUCLEOTIDE SEQUENCE</scope>
</reference>
<protein>
    <recommendedName>
        <fullName evidence="1">VOC domain-containing protein</fullName>
    </recommendedName>
</protein>
<name>A0A3B0TAJ3_9ZZZZ</name>
<gene>
    <name evidence="2" type="ORF">MNBD_ACTINO02-3116</name>
</gene>
<dbReference type="InterPro" id="IPR029068">
    <property type="entry name" value="Glyas_Bleomycin-R_OHBP_Dase"/>
</dbReference>